<dbReference type="eggNOG" id="ENOG502SQ0K">
    <property type="taxonomic scope" value="Eukaryota"/>
</dbReference>
<dbReference type="Proteomes" id="UP000005426">
    <property type="component" value="Unassembled WGS sequence"/>
</dbReference>
<evidence type="ECO:0008006" key="3">
    <source>
        <dbReference type="Google" id="ProtNLM"/>
    </source>
</evidence>
<accession>G9P1A9</accession>
<proteinExistence type="predicted"/>
<name>G9P1A9_HYPAI</name>
<evidence type="ECO:0000313" key="1">
    <source>
        <dbReference type="EMBL" id="EHK43297.1"/>
    </source>
</evidence>
<dbReference type="STRING" id="452589.G9P1A9"/>
<protein>
    <recommendedName>
        <fullName evidence="3">N-acetyltransferase domain-containing protein</fullName>
    </recommendedName>
</protein>
<keyword evidence="2" id="KW-1185">Reference proteome</keyword>
<dbReference type="OMA" id="STVWIKS"/>
<dbReference type="InterPro" id="IPR016181">
    <property type="entry name" value="Acyl_CoA_acyltransferase"/>
</dbReference>
<reference evidence="1 2" key="1">
    <citation type="journal article" date="2011" name="Genome Biol.">
        <title>Comparative genome sequence analysis underscores mycoparasitism as the ancestral life style of Trichoderma.</title>
        <authorList>
            <person name="Kubicek C.P."/>
            <person name="Herrera-Estrella A."/>
            <person name="Seidl-Seiboth V."/>
            <person name="Martinez D.A."/>
            <person name="Druzhinina I.S."/>
            <person name="Thon M."/>
            <person name="Zeilinger S."/>
            <person name="Casas-Flores S."/>
            <person name="Horwitz B.A."/>
            <person name="Mukherjee P.K."/>
            <person name="Mukherjee M."/>
            <person name="Kredics L."/>
            <person name="Alcaraz L.D."/>
            <person name="Aerts A."/>
            <person name="Antal Z."/>
            <person name="Atanasova L."/>
            <person name="Cervantes-Badillo M.G."/>
            <person name="Challacombe J."/>
            <person name="Chertkov O."/>
            <person name="McCluskey K."/>
            <person name="Coulpier F."/>
            <person name="Deshpande N."/>
            <person name="von Doehren H."/>
            <person name="Ebbole D.J."/>
            <person name="Esquivel-Naranjo E.U."/>
            <person name="Fekete E."/>
            <person name="Flipphi M."/>
            <person name="Glaser F."/>
            <person name="Gomez-Rodriguez E.Y."/>
            <person name="Gruber S."/>
            <person name="Han C."/>
            <person name="Henrissat B."/>
            <person name="Hermosa R."/>
            <person name="Hernandez-Onate M."/>
            <person name="Karaffa L."/>
            <person name="Kosti I."/>
            <person name="Le Crom S."/>
            <person name="Lindquist E."/>
            <person name="Lucas S."/>
            <person name="Luebeck M."/>
            <person name="Luebeck P.S."/>
            <person name="Margeot A."/>
            <person name="Metz B."/>
            <person name="Misra M."/>
            <person name="Nevalainen H."/>
            <person name="Omann M."/>
            <person name="Packer N."/>
            <person name="Perrone G."/>
            <person name="Uresti-Rivera E.E."/>
            <person name="Salamov A."/>
            <person name="Schmoll M."/>
            <person name="Seiboth B."/>
            <person name="Shapiro H."/>
            <person name="Sukno S."/>
            <person name="Tamayo-Ramos J.A."/>
            <person name="Tisch D."/>
            <person name="Wiest A."/>
            <person name="Wilkinson H.H."/>
            <person name="Zhang M."/>
            <person name="Coutinho P.M."/>
            <person name="Kenerley C.M."/>
            <person name="Monte E."/>
            <person name="Baker S.E."/>
            <person name="Grigoriev I.V."/>
        </authorList>
    </citation>
    <scope>NUCLEOTIDE SEQUENCE [LARGE SCALE GENOMIC DNA]</scope>
    <source>
        <strain evidence="2">ATCC 20476 / IMI 206040</strain>
    </source>
</reference>
<organism evidence="1 2">
    <name type="scientific">Hypocrea atroviridis (strain ATCC 20476 / IMI 206040)</name>
    <name type="common">Trichoderma atroviride</name>
    <dbReference type="NCBI Taxonomy" id="452589"/>
    <lineage>
        <taxon>Eukaryota</taxon>
        <taxon>Fungi</taxon>
        <taxon>Dikarya</taxon>
        <taxon>Ascomycota</taxon>
        <taxon>Pezizomycotina</taxon>
        <taxon>Sordariomycetes</taxon>
        <taxon>Hypocreomycetidae</taxon>
        <taxon>Hypocreales</taxon>
        <taxon>Hypocreaceae</taxon>
        <taxon>Trichoderma</taxon>
    </lineage>
</organism>
<evidence type="ECO:0000313" key="2">
    <source>
        <dbReference type="Proteomes" id="UP000005426"/>
    </source>
</evidence>
<dbReference type="AlphaFoldDB" id="G9P1A9"/>
<gene>
    <name evidence="1" type="ORF">TRIATDRAFT_34249</name>
</gene>
<dbReference type="HOGENOM" id="CLU_089360_0_0_1"/>
<comment type="caution">
    <text evidence="1">The sequence shown here is derived from an EMBL/GenBank/DDBJ whole genome shotgun (WGS) entry which is preliminary data.</text>
</comment>
<sequence>MSPPETIPSSKYNNVELVPWDPDSDAHAQRLYEQRVACTWDQDLIDEWKVKVREGNKFFYWIKLSDDLAGKDELLAKHIAKYPTEKEAIVDTATTLANSPRTPTLTTFIPIGHIALDLYPDRNTKFSLPQSTVWIKSLYISRTMQSGGFGRSAMYQIEHLATCPPLNATTMALDTSTKEYQTRPEYLAYHSALSGRKIEAKDFRSNEEWYVRQGYQAIARNERGYTWVDPKTGVEEVIPCVFLKKDIV</sequence>
<dbReference type="EMBL" id="ABDG02000026">
    <property type="protein sequence ID" value="EHK43297.1"/>
    <property type="molecule type" value="Genomic_DNA"/>
</dbReference>
<dbReference type="OrthoDB" id="2326446at2759"/>
<dbReference type="SUPFAM" id="SSF55729">
    <property type="entry name" value="Acyl-CoA N-acyltransferases (Nat)"/>
    <property type="match status" value="1"/>
</dbReference>